<comment type="cofactor">
    <cofactor evidence="8">
        <name>Fe(2+)</name>
        <dbReference type="ChEBI" id="CHEBI:29033"/>
    </cofactor>
    <text evidence="8">Binds 1 Fe(2+) ion per subunit.</text>
</comment>
<feature type="compositionally biased region" description="Polar residues" evidence="9">
    <location>
        <begin position="147"/>
        <end position="159"/>
    </location>
</feature>
<dbReference type="SUPFAM" id="SSF50998">
    <property type="entry name" value="Quinoprotein alcohol dehydrogenase-like"/>
    <property type="match status" value="1"/>
</dbReference>
<keyword evidence="2 8" id="KW-0479">Metal-binding</keyword>
<dbReference type="STRING" id="1408163.A0A0F4YRG8"/>
<proteinExistence type="inferred from homology"/>
<organism evidence="11 12">
    <name type="scientific">Rasamsonia emersonii (strain ATCC 16479 / CBS 393.64 / IMI 116815)</name>
    <dbReference type="NCBI Taxonomy" id="1408163"/>
    <lineage>
        <taxon>Eukaryota</taxon>
        <taxon>Fungi</taxon>
        <taxon>Dikarya</taxon>
        <taxon>Ascomycota</taxon>
        <taxon>Pezizomycotina</taxon>
        <taxon>Eurotiomycetes</taxon>
        <taxon>Eurotiomycetidae</taxon>
        <taxon>Eurotiales</taxon>
        <taxon>Trichocomaceae</taxon>
        <taxon>Rasamsonia</taxon>
    </lineage>
</organism>
<evidence type="ECO:0000313" key="12">
    <source>
        <dbReference type="Proteomes" id="UP000053958"/>
    </source>
</evidence>
<dbReference type="InterPro" id="IPR004294">
    <property type="entry name" value="Carotenoid_Oase"/>
</dbReference>
<evidence type="ECO:0000313" key="11">
    <source>
        <dbReference type="EMBL" id="KKA20844.1"/>
    </source>
</evidence>
<keyword evidence="4 8" id="KW-0408">Iron</keyword>
<comment type="caution">
    <text evidence="11">The sequence shown here is derived from an EMBL/GenBank/DDBJ whole genome shotgun (WGS) entry which is preliminary data.</text>
</comment>
<dbReference type="CDD" id="cd12148">
    <property type="entry name" value="fungal_TF_MHR"/>
    <property type="match status" value="1"/>
</dbReference>
<evidence type="ECO:0000256" key="2">
    <source>
        <dbReference type="ARBA" id="ARBA00022723"/>
    </source>
</evidence>
<dbReference type="Proteomes" id="UP000053958">
    <property type="component" value="Unassembled WGS sequence"/>
</dbReference>
<feature type="binding site" evidence="8">
    <location>
        <position position="886"/>
    </location>
    <ligand>
        <name>Fe cation</name>
        <dbReference type="ChEBI" id="CHEBI:24875"/>
        <note>catalytic</note>
    </ligand>
</feature>
<dbReference type="GeneID" id="25317472"/>
<keyword evidence="3" id="KW-0560">Oxidoreductase</keyword>
<dbReference type="GO" id="GO:0003677">
    <property type="term" value="F:DNA binding"/>
    <property type="evidence" value="ECO:0007669"/>
    <property type="project" value="InterPro"/>
</dbReference>
<dbReference type="PANTHER" id="PTHR10543:SF89">
    <property type="entry name" value="CAROTENOID 9,10(9',10')-CLEAVAGE DIOXYGENASE 1"/>
    <property type="match status" value="1"/>
</dbReference>
<dbReference type="AlphaFoldDB" id="A0A0F4YRG8"/>
<comment type="similarity">
    <text evidence="1">Belongs to the carotenoid oxygenase family.</text>
</comment>
<evidence type="ECO:0000256" key="3">
    <source>
        <dbReference type="ARBA" id="ARBA00023002"/>
    </source>
</evidence>
<dbReference type="SMART" id="SM00906">
    <property type="entry name" value="Fungal_trans"/>
    <property type="match status" value="1"/>
</dbReference>
<dbReference type="RefSeq" id="XP_013327456.1">
    <property type="nucleotide sequence ID" value="XM_013472002.1"/>
</dbReference>
<evidence type="ECO:0000256" key="4">
    <source>
        <dbReference type="ARBA" id="ARBA00023004"/>
    </source>
</evidence>
<feature type="binding site" evidence="8">
    <location>
        <position position="940"/>
    </location>
    <ligand>
        <name>Fe cation</name>
        <dbReference type="ChEBI" id="CHEBI:24875"/>
        <note>catalytic</note>
    </ligand>
</feature>
<dbReference type="CDD" id="cd00067">
    <property type="entry name" value="GAL4"/>
    <property type="match status" value="1"/>
</dbReference>
<dbReference type="GO" id="GO:0008270">
    <property type="term" value="F:zinc ion binding"/>
    <property type="evidence" value="ECO:0007669"/>
    <property type="project" value="InterPro"/>
</dbReference>
<evidence type="ECO:0000256" key="1">
    <source>
        <dbReference type="ARBA" id="ARBA00006787"/>
    </source>
</evidence>
<feature type="compositionally biased region" description="Basic and acidic residues" evidence="9">
    <location>
        <begin position="123"/>
        <end position="137"/>
    </location>
</feature>
<evidence type="ECO:0000256" key="7">
    <source>
        <dbReference type="ARBA" id="ARBA00023242"/>
    </source>
</evidence>
<dbReference type="OrthoDB" id="1069523at2759"/>
<dbReference type="GO" id="GO:0000981">
    <property type="term" value="F:DNA-binding transcription factor activity, RNA polymerase II-specific"/>
    <property type="evidence" value="ECO:0007669"/>
    <property type="project" value="InterPro"/>
</dbReference>
<keyword evidence="6" id="KW-0804">Transcription</keyword>
<keyword evidence="12" id="KW-1185">Reference proteome</keyword>
<evidence type="ECO:0000259" key="10">
    <source>
        <dbReference type="SMART" id="SM00906"/>
    </source>
</evidence>
<protein>
    <submittedName>
        <fullName evidence="11">9-cis-epoxycarotenoid dioxygenase</fullName>
    </submittedName>
</protein>
<dbReference type="InterPro" id="IPR001138">
    <property type="entry name" value="Zn2Cys6_DnaBD"/>
</dbReference>
<gene>
    <name evidence="11" type="ORF">T310_5127</name>
</gene>
<dbReference type="InterPro" id="IPR007219">
    <property type="entry name" value="XnlR_reg_dom"/>
</dbReference>
<dbReference type="InterPro" id="IPR011047">
    <property type="entry name" value="Quinoprotein_ADH-like_sf"/>
</dbReference>
<evidence type="ECO:0000256" key="6">
    <source>
        <dbReference type="ARBA" id="ARBA00023163"/>
    </source>
</evidence>
<feature type="binding site" evidence="8">
    <location>
        <position position="1005"/>
    </location>
    <ligand>
        <name>Fe cation</name>
        <dbReference type="ChEBI" id="CHEBI:24875"/>
        <note>catalytic</note>
    </ligand>
</feature>
<evidence type="ECO:0000256" key="5">
    <source>
        <dbReference type="ARBA" id="ARBA00023015"/>
    </source>
</evidence>
<name>A0A0F4YRG8_RASE3</name>
<keyword evidence="11" id="KW-0223">Dioxygenase</keyword>
<evidence type="ECO:0000256" key="9">
    <source>
        <dbReference type="SAM" id="MobiDB-lite"/>
    </source>
</evidence>
<feature type="region of interest" description="Disordered" evidence="9">
    <location>
        <begin position="1"/>
        <end position="30"/>
    </location>
</feature>
<reference evidence="11 12" key="1">
    <citation type="submission" date="2015-04" db="EMBL/GenBank/DDBJ databases">
        <authorList>
            <person name="Heijne W.H."/>
            <person name="Fedorova N.D."/>
            <person name="Nierman W.C."/>
            <person name="Vollebregt A.W."/>
            <person name="Zhao Z."/>
            <person name="Wu L."/>
            <person name="Kumar M."/>
            <person name="Stam H."/>
            <person name="van den Berg M.A."/>
            <person name="Pel H.J."/>
        </authorList>
    </citation>
    <scope>NUCLEOTIDE SEQUENCE [LARGE SCALE GENOMIC DNA]</scope>
    <source>
        <strain evidence="11 12">CBS 393.64</strain>
    </source>
</reference>
<dbReference type="GO" id="GO:0016121">
    <property type="term" value="P:carotene catabolic process"/>
    <property type="evidence" value="ECO:0007669"/>
    <property type="project" value="TreeGrafter"/>
</dbReference>
<keyword evidence="7" id="KW-0539">Nucleus</keyword>
<keyword evidence="5" id="KW-0805">Transcription regulation</keyword>
<dbReference type="PANTHER" id="PTHR10543">
    <property type="entry name" value="BETA-CAROTENE DIOXYGENASE"/>
    <property type="match status" value="1"/>
</dbReference>
<evidence type="ECO:0000256" key="8">
    <source>
        <dbReference type="PIRSR" id="PIRSR604294-1"/>
    </source>
</evidence>
<feature type="domain" description="Xylanolytic transcriptional activator regulatory" evidence="10">
    <location>
        <begin position="384"/>
        <end position="457"/>
    </location>
</feature>
<sequence>MKMGMLKASHKQNSQPTARRRRTAKSCDRCKQRKTKVRESICLYSTIMPGPCQYCASISAPCTMAIKRKQRPYYTVSEEEYRLAMRILQKFLHNDELTLEVLRDTALRMEEQDSHPPITLTPDETRETGDFPAREHQGPSGFEVLTPGSSPHSENSGLPTTPVKDLTEKIGNLMIDSTGTMRYVGREADIVFHNAIRSVVEGASLDTKLGAYLPPMRSASLPPPSPERQSAISLSSPQSVYLSYLPPRQCCDRYVALFFEDINSRYWLFSFEHFSSRLDETYESGTEASSASWLGCLYSIFALVSGSSRLDCAANSFLPNCHKSETLDRIDPNLAIQDRLNSTDYLALAKSLVTRLLDEADLDSIRALSLLSLALQNESFTVGAYLYIGLAARIALTLGLHRDEAYDEMNTVGRETALRVWWTLFQLDHEISRYRGRPCAIDAADIHRRMPSEMALNTGIHIPFSYTESSIALSFLERQASDRFSKSAKNGELNPSYQELRGVVQSLESWYNALPSYIHWDIPLAPPHRRPICELHLRYWSTMIASTRTCLLYSIVHNSSDTSSGTEKEALAELGQKCIEACDQSLQILKMLHSQGLLSSLTVQDTKWIVDIAMLSILLMLRGGEKSSACQQRLKECVEMLQSMESRGWCKWASRELATVIASPNLGIDRHAFLSMTVDRQSGLQEFHRDYALLIAYLAEMAHILDRAPVYVNGKKASEQVLFPQTPVFTGFRRPVRLEGDIFDLEVEGEIPREIAGTFYRVQPDHRFPPMFEEDIQFSGDGNITAIRIENGHADFKQRYVQTDRFKAETAARRALFGKYRNPYTDSEAVKGVIRTVANTNIIFWRGTLLALKEDGPPFAMDPKTLETIGRYDFEGQILTPTFTAHPKFDPDTGEMVAFAYEAGGNGLDASCDIVVWTIDKDGRKTEECWYKAPFCGMIHDCSITKNYVILPLTPIKCNLDRLREGGNHFAWDPHENQLYGIVPRRNGKPEDIRWYRGPNGFHGHFAGSYEDEDGNIVADLTVATGNVFFWFPPDPKVTPEASSASYAPPKRNELKSPTTRWVFDPKAPTDTFVTPLRDLDNSGEFARIDERFMGKRYSHFWQLLIDGTRPYDAERCGPPPGGLFNCLGHFNWDDADTRDIWFAGPTTTLQEPVFIPKKTEDRVEEGVGWVICFANRIDENRNDILLFEALNIAQGPIAIIRLPMKLGLGIHGNWVDQSEIEAFAKRRSVDGDLGPLKTAERPLLWQQDPELSKFD</sequence>
<feature type="binding site" evidence="8">
    <location>
        <position position="1212"/>
    </location>
    <ligand>
        <name>Fe cation</name>
        <dbReference type="ChEBI" id="CHEBI:24875"/>
        <note>catalytic</note>
    </ligand>
</feature>
<dbReference type="Pfam" id="PF03055">
    <property type="entry name" value="RPE65"/>
    <property type="match status" value="1"/>
</dbReference>
<accession>A0A0F4YRG8</accession>
<dbReference type="Pfam" id="PF04082">
    <property type="entry name" value="Fungal_trans"/>
    <property type="match status" value="1"/>
</dbReference>
<dbReference type="GO" id="GO:0010436">
    <property type="term" value="F:carotenoid dioxygenase activity"/>
    <property type="evidence" value="ECO:0007669"/>
    <property type="project" value="TreeGrafter"/>
</dbReference>
<feature type="region of interest" description="Disordered" evidence="9">
    <location>
        <begin position="108"/>
        <end position="165"/>
    </location>
</feature>
<dbReference type="GO" id="GO:0006351">
    <property type="term" value="P:DNA-templated transcription"/>
    <property type="evidence" value="ECO:0007669"/>
    <property type="project" value="InterPro"/>
</dbReference>
<dbReference type="EMBL" id="LASV01000225">
    <property type="protein sequence ID" value="KKA20844.1"/>
    <property type="molecule type" value="Genomic_DNA"/>
</dbReference>